<feature type="region of interest" description="Disordered" evidence="1">
    <location>
        <begin position="1"/>
        <end position="20"/>
    </location>
</feature>
<proteinExistence type="predicted"/>
<organism evidence="3 4">
    <name type="scientific">Dreissena polymorpha</name>
    <name type="common">Zebra mussel</name>
    <name type="synonym">Mytilus polymorpha</name>
    <dbReference type="NCBI Taxonomy" id="45954"/>
    <lineage>
        <taxon>Eukaryota</taxon>
        <taxon>Metazoa</taxon>
        <taxon>Spiralia</taxon>
        <taxon>Lophotrochozoa</taxon>
        <taxon>Mollusca</taxon>
        <taxon>Bivalvia</taxon>
        <taxon>Autobranchia</taxon>
        <taxon>Heteroconchia</taxon>
        <taxon>Euheterodonta</taxon>
        <taxon>Imparidentia</taxon>
        <taxon>Neoheterodontei</taxon>
        <taxon>Myida</taxon>
        <taxon>Dreissenoidea</taxon>
        <taxon>Dreissenidae</taxon>
        <taxon>Dreissena</taxon>
    </lineage>
</organism>
<protein>
    <recommendedName>
        <fullName evidence="2">HTH psq-type domain-containing protein</fullName>
    </recommendedName>
</protein>
<name>A0A9D4CKN0_DREPO</name>
<evidence type="ECO:0000313" key="3">
    <source>
        <dbReference type="EMBL" id="KAH3727114.1"/>
    </source>
</evidence>
<gene>
    <name evidence="3" type="ORF">DPMN_053039</name>
</gene>
<dbReference type="EMBL" id="JAIWYP010000012">
    <property type="protein sequence ID" value="KAH3727114.1"/>
    <property type="molecule type" value="Genomic_DNA"/>
</dbReference>
<dbReference type="InterPro" id="IPR007889">
    <property type="entry name" value="HTH_Psq"/>
</dbReference>
<sequence length="75" mass="8447">MSVKQSREGPGIQPGGISGSAKQKLEIQSFKEKYAAIIEVEKGLKTKKKKAEEFGIPQNTLSMWIKKRTRLKRNS</sequence>
<dbReference type="AlphaFoldDB" id="A0A9D4CKN0"/>
<dbReference type="GO" id="GO:0003677">
    <property type="term" value="F:DNA binding"/>
    <property type="evidence" value="ECO:0007669"/>
    <property type="project" value="InterPro"/>
</dbReference>
<keyword evidence="4" id="KW-1185">Reference proteome</keyword>
<evidence type="ECO:0000313" key="4">
    <source>
        <dbReference type="Proteomes" id="UP000828390"/>
    </source>
</evidence>
<dbReference type="Gene3D" id="1.10.10.60">
    <property type="entry name" value="Homeodomain-like"/>
    <property type="match status" value="1"/>
</dbReference>
<evidence type="ECO:0000259" key="2">
    <source>
        <dbReference type="Pfam" id="PF04218"/>
    </source>
</evidence>
<evidence type="ECO:0000256" key="1">
    <source>
        <dbReference type="SAM" id="MobiDB-lite"/>
    </source>
</evidence>
<reference evidence="3" key="2">
    <citation type="submission" date="2020-11" db="EMBL/GenBank/DDBJ databases">
        <authorList>
            <person name="McCartney M.A."/>
            <person name="Auch B."/>
            <person name="Kono T."/>
            <person name="Mallez S."/>
            <person name="Becker A."/>
            <person name="Gohl D.M."/>
            <person name="Silverstein K.A.T."/>
            <person name="Koren S."/>
            <person name="Bechman K.B."/>
            <person name="Herman A."/>
            <person name="Abrahante J.E."/>
            <person name="Garbe J."/>
        </authorList>
    </citation>
    <scope>NUCLEOTIDE SEQUENCE</scope>
    <source>
        <strain evidence="3">Duluth1</strain>
        <tissue evidence="3">Whole animal</tissue>
    </source>
</reference>
<comment type="caution">
    <text evidence="3">The sequence shown here is derived from an EMBL/GenBank/DDBJ whole genome shotgun (WGS) entry which is preliminary data.</text>
</comment>
<dbReference type="Proteomes" id="UP000828390">
    <property type="component" value="Unassembled WGS sequence"/>
</dbReference>
<reference evidence="3" key="1">
    <citation type="journal article" date="2019" name="bioRxiv">
        <title>The Genome of the Zebra Mussel, Dreissena polymorpha: A Resource for Invasive Species Research.</title>
        <authorList>
            <person name="McCartney M.A."/>
            <person name="Auch B."/>
            <person name="Kono T."/>
            <person name="Mallez S."/>
            <person name="Zhang Y."/>
            <person name="Obille A."/>
            <person name="Becker A."/>
            <person name="Abrahante J.E."/>
            <person name="Garbe J."/>
            <person name="Badalamenti J.P."/>
            <person name="Herman A."/>
            <person name="Mangelson H."/>
            <person name="Liachko I."/>
            <person name="Sullivan S."/>
            <person name="Sone E.D."/>
            <person name="Koren S."/>
            <person name="Silverstein K.A.T."/>
            <person name="Beckman K.B."/>
            <person name="Gohl D.M."/>
        </authorList>
    </citation>
    <scope>NUCLEOTIDE SEQUENCE</scope>
    <source>
        <strain evidence="3">Duluth1</strain>
        <tissue evidence="3">Whole animal</tissue>
    </source>
</reference>
<dbReference type="Pfam" id="PF04218">
    <property type="entry name" value="CENP-B_N"/>
    <property type="match status" value="1"/>
</dbReference>
<accession>A0A9D4CKN0</accession>
<feature type="domain" description="HTH psq-type" evidence="2">
    <location>
        <begin position="23"/>
        <end position="73"/>
    </location>
</feature>